<protein>
    <submittedName>
        <fullName evidence="1">Uncharacterized protein</fullName>
    </submittedName>
</protein>
<name>A0ACC2MYA1_PERAE</name>
<keyword evidence="2" id="KW-1185">Reference proteome</keyword>
<sequence length="155" mass="17081">MPASAPLLPTAIFFFLFFVLPNSLYAAGFSVELIHHDSPKSPFYNASDSPFDRVWRAIDRSNSRINYFISSTSAVSRKEPSSTVVPRAASYFMSISLGTPPFEIVAIADTGSDLIWTQCLPCKSCFKQVAPIFDPSKSSTYTNVSCNSNTCTELR</sequence>
<dbReference type="Proteomes" id="UP001234297">
    <property type="component" value="Chromosome 1"/>
</dbReference>
<proteinExistence type="predicted"/>
<organism evidence="1 2">
    <name type="scientific">Persea americana</name>
    <name type="common">Avocado</name>
    <dbReference type="NCBI Taxonomy" id="3435"/>
    <lineage>
        <taxon>Eukaryota</taxon>
        <taxon>Viridiplantae</taxon>
        <taxon>Streptophyta</taxon>
        <taxon>Embryophyta</taxon>
        <taxon>Tracheophyta</taxon>
        <taxon>Spermatophyta</taxon>
        <taxon>Magnoliopsida</taxon>
        <taxon>Magnoliidae</taxon>
        <taxon>Laurales</taxon>
        <taxon>Lauraceae</taxon>
        <taxon>Persea</taxon>
    </lineage>
</organism>
<reference evidence="1 2" key="1">
    <citation type="journal article" date="2022" name="Hortic Res">
        <title>A haplotype resolved chromosomal level avocado genome allows analysis of novel avocado genes.</title>
        <authorList>
            <person name="Nath O."/>
            <person name="Fletcher S.J."/>
            <person name="Hayward A."/>
            <person name="Shaw L.M."/>
            <person name="Masouleh A.K."/>
            <person name="Furtado A."/>
            <person name="Henry R.J."/>
            <person name="Mitter N."/>
        </authorList>
    </citation>
    <scope>NUCLEOTIDE SEQUENCE [LARGE SCALE GENOMIC DNA]</scope>
    <source>
        <strain evidence="2">cv. Hass</strain>
    </source>
</reference>
<evidence type="ECO:0000313" key="2">
    <source>
        <dbReference type="Proteomes" id="UP001234297"/>
    </source>
</evidence>
<dbReference type="EMBL" id="CM056809">
    <property type="protein sequence ID" value="KAJ8650625.1"/>
    <property type="molecule type" value="Genomic_DNA"/>
</dbReference>
<comment type="caution">
    <text evidence="1">The sequence shown here is derived from an EMBL/GenBank/DDBJ whole genome shotgun (WGS) entry which is preliminary data.</text>
</comment>
<evidence type="ECO:0000313" key="1">
    <source>
        <dbReference type="EMBL" id="KAJ8650625.1"/>
    </source>
</evidence>
<accession>A0ACC2MYA1</accession>
<gene>
    <name evidence="1" type="ORF">MRB53_003648</name>
</gene>